<name>A0A419TBV0_9FIRM</name>
<keyword evidence="3" id="KW-1185">Reference proteome</keyword>
<dbReference type="GO" id="GO:0016747">
    <property type="term" value="F:acyltransferase activity, transferring groups other than amino-acyl groups"/>
    <property type="evidence" value="ECO:0007669"/>
    <property type="project" value="InterPro"/>
</dbReference>
<dbReference type="AlphaFoldDB" id="A0A419TBV0"/>
<dbReference type="InterPro" id="IPR000182">
    <property type="entry name" value="GNAT_dom"/>
</dbReference>
<dbReference type="PANTHER" id="PTHR43415:SF3">
    <property type="entry name" value="GNAT-FAMILY ACETYLTRANSFERASE"/>
    <property type="match status" value="1"/>
</dbReference>
<evidence type="ECO:0000259" key="1">
    <source>
        <dbReference type="PROSITE" id="PS51186"/>
    </source>
</evidence>
<dbReference type="RefSeq" id="WP_120194856.1">
    <property type="nucleotide sequence ID" value="NZ_MCIA01000001.1"/>
</dbReference>
<sequence length="183" mass="20586">MKIEKQEYCIKGLKYTIRSAEESDAAALAKLRVLMDGETENMDREAGEGLLSEDDFKQLIKGDSEGENNLFLIALVNDSPIGFSRCEGSTLKRLAHKVIFGVCVQKKYWGHQIGKNLLSRSISWADTNGIKKVELCVLESNRRGIILYMDQGFKVEGVLRNDKLLSDGKYYDTIIMGRLSSLK</sequence>
<dbReference type="OrthoDB" id="948250at2"/>
<accession>A0A419TBV0</accession>
<dbReference type="SUPFAM" id="SSF55729">
    <property type="entry name" value="Acyl-CoA N-acyltransferases (Nat)"/>
    <property type="match status" value="1"/>
</dbReference>
<reference evidence="2 3" key="1">
    <citation type="submission" date="2016-08" db="EMBL/GenBank/DDBJ databases">
        <title>A new outlook on sporulation: Clostridium algidixylanolyticum.</title>
        <authorList>
            <person name="Poppleton D.I."/>
            <person name="Gribaldo S."/>
        </authorList>
    </citation>
    <scope>NUCLEOTIDE SEQUENCE [LARGE SCALE GENOMIC DNA]</scope>
    <source>
        <strain evidence="2 3">SPL73</strain>
    </source>
</reference>
<dbReference type="InterPro" id="IPR016181">
    <property type="entry name" value="Acyl_CoA_acyltransferase"/>
</dbReference>
<dbReference type="EMBL" id="MCIA01000001">
    <property type="protein sequence ID" value="RKD34922.1"/>
    <property type="molecule type" value="Genomic_DNA"/>
</dbReference>
<dbReference type="CDD" id="cd04301">
    <property type="entry name" value="NAT_SF"/>
    <property type="match status" value="1"/>
</dbReference>
<protein>
    <submittedName>
        <fullName evidence="2">GNAT family N-acetyltransferase</fullName>
    </submittedName>
</protein>
<dbReference type="Pfam" id="PF00583">
    <property type="entry name" value="Acetyltransf_1"/>
    <property type="match status" value="1"/>
</dbReference>
<comment type="caution">
    <text evidence="2">The sequence shown here is derived from an EMBL/GenBank/DDBJ whole genome shotgun (WGS) entry which is preliminary data.</text>
</comment>
<evidence type="ECO:0000313" key="2">
    <source>
        <dbReference type="EMBL" id="RKD34922.1"/>
    </source>
</evidence>
<dbReference type="Proteomes" id="UP000284277">
    <property type="component" value="Unassembled WGS sequence"/>
</dbReference>
<keyword evidence="2" id="KW-0808">Transferase</keyword>
<evidence type="ECO:0000313" key="3">
    <source>
        <dbReference type="Proteomes" id="UP000284277"/>
    </source>
</evidence>
<feature type="domain" description="N-acetyltransferase" evidence="1">
    <location>
        <begin position="15"/>
        <end position="172"/>
    </location>
</feature>
<dbReference type="PANTHER" id="PTHR43415">
    <property type="entry name" value="SPERMIDINE N(1)-ACETYLTRANSFERASE"/>
    <property type="match status" value="1"/>
</dbReference>
<proteinExistence type="predicted"/>
<dbReference type="PROSITE" id="PS51186">
    <property type="entry name" value="GNAT"/>
    <property type="match status" value="1"/>
</dbReference>
<dbReference type="Gene3D" id="3.40.630.30">
    <property type="match status" value="1"/>
</dbReference>
<organism evidence="2 3">
    <name type="scientific">Lacrimispora algidixylanolytica</name>
    <dbReference type="NCBI Taxonomy" id="94868"/>
    <lineage>
        <taxon>Bacteria</taxon>
        <taxon>Bacillati</taxon>
        <taxon>Bacillota</taxon>
        <taxon>Clostridia</taxon>
        <taxon>Lachnospirales</taxon>
        <taxon>Lachnospiraceae</taxon>
        <taxon>Lacrimispora</taxon>
    </lineage>
</organism>
<gene>
    <name evidence="2" type="ORF">BET01_00770</name>
</gene>